<evidence type="ECO:0000256" key="7">
    <source>
        <dbReference type="ARBA" id="ARBA00022982"/>
    </source>
</evidence>
<keyword evidence="8" id="KW-0496">Mitochondrion</keyword>
<comment type="caution">
    <text evidence="11">The sequence shown here is derived from an EMBL/GenBank/DDBJ whole genome shotgun (WGS) entry which is preliminary data.</text>
</comment>
<keyword evidence="4" id="KW-0813">Transport</keyword>
<evidence type="ECO:0000256" key="8">
    <source>
        <dbReference type="ARBA" id="ARBA00023128"/>
    </source>
</evidence>
<reference evidence="11 12" key="1">
    <citation type="submission" date="2023-03" db="EMBL/GenBank/DDBJ databases">
        <title>High-quality genome of Scylla paramamosain provides insights in environmental adaptation.</title>
        <authorList>
            <person name="Zhang L."/>
        </authorList>
    </citation>
    <scope>NUCLEOTIDE SEQUENCE [LARGE SCALE GENOMIC DNA]</scope>
    <source>
        <strain evidence="11">LZ_2023a</strain>
        <tissue evidence="11">Muscle</tissue>
    </source>
</reference>
<name>A0AAW0U8B3_SCYPA</name>
<comment type="similarity">
    <text evidence="3">Belongs to the complex I NDUFA8 subunit family.</text>
</comment>
<proteinExistence type="inferred from homology"/>
<comment type="function">
    <text evidence="1">Accessory subunit of the mitochondrial membrane respiratory chain NADH dehydrogenase (Complex I), that is believed not to be involved in catalysis. Complex I functions in the transfer of electrons from NADH to the respiratory chain. The immediate electron acceptor for the enzyme is believed to be ubiquinone.</text>
</comment>
<dbReference type="GO" id="GO:0006120">
    <property type="term" value="P:mitochondrial electron transport, NADH to ubiquinone"/>
    <property type="evidence" value="ECO:0007669"/>
    <property type="project" value="InterPro"/>
</dbReference>
<keyword evidence="7" id="KW-0249">Electron transport</keyword>
<evidence type="ECO:0000256" key="2">
    <source>
        <dbReference type="ARBA" id="ARBA00004173"/>
    </source>
</evidence>
<keyword evidence="12" id="KW-1185">Reference proteome</keyword>
<dbReference type="EMBL" id="JARAKH010000017">
    <property type="protein sequence ID" value="KAK8395829.1"/>
    <property type="molecule type" value="Genomic_DNA"/>
</dbReference>
<dbReference type="AlphaFoldDB" id="A0AAW0U8B3"/>
<dbReference type="PANTHER" id="PTHR13344">
    <property type="entry name" value="NADH-UBIQUINONE OXIDOREDUCTASE"/>
    <property type="match status" value="1"/>
</dbReference>
<evidence type="ECO:0000256" key="3">
    <source>
        <dbReference type="ARBA" id="ARBA00010705"/>
    </source>
</evidence>
<accession>A0AAW0U8B3</accession>
<evidence type="ECO:0000313" key="11">
    <source>
        <dbReference type="EMBL" id="KAK8395829.1"/>
    </source>
</evidence>
<keyword evidence="9" id="KW-1015">Disulfide bond</keyword>
<protein>
    <recommendedName>
        <fullName evidence="13">NADH dehydrogenase [ubiquinone] 1 alpha subcomplex subunit 8</fullName>
    </recommendedName>
</protein>
<evidence type="ECO:0000313" key="12">
    <source>
        <dbReference type="Proteomes" id="UP001487740"/>
    </source>
</evidence>
<feature type="region of interest" description="Disordered" evidence="10">
    <location>
        <begin position="125"/>
        <end position="147"/>
    </location>
</feature>
<keyword evidence="6" id="KW-0677">Repeat</keyword>
<dbReference type="PANTHER" id="PTHR13344:SF0">
    <property type="entry name" value="NADH DEHYDROGENASE [UBIQUINONE] 1 ALPHA SUBCOMPLEX SUBUNIT 8"/>
    <property type="match status" value="1"/>
</dbReference>
<evidence type="ECO:0000256" key="10">
    <source>
        <dbReference type="SAM" id="MobiDB-lite"/>
    </source>
</evidence>
<dbReference type="Proteomes" id="UP001487740">
    <property type="component" value="Unassembled WGS sequence"/>
</dbReference>
<evidence type="ECO:0008006" key="13">
    <source>
        <dbReference type="Google" id="ProtNLM"/>
    </source>
</evidence>
<evidence type="ECO:0000256" key="6">
    <source>
        <dbReference type="ARBA" id="ARBA00022737"/>
    </source>
</evidence>
<evidence type="ECO:0000256" key="1">
    <source>
        <dbReference type="ARBA" id="ARBA00003195"/>
    </source>
</evidence>
<dbReference type="InterPro" id="IPR016680">
    <property type="entry name" value="NDUFA8"/>
</dbReference>
<evidence type="ECO:0000256" key="9">
    <source>
        <dbReference type="ARBA" id="ARBA00023157"/>
    </source>
</evidence>
<keyword evidence="5" id="KW-0679">Respiratory chain</keyword>
<evidence type="ECO:0000256" key="5">
    <source>
        <dbReference type="ARBA" id="ARBA00022660"/>
    </source>
</evidence>
<gene>
    <name evidence="11" type="ORF">O3P69_005741</name>
</gene>
<evidence type="ECO:0000256" key="4">
    <source>
        <dbReference type="ARBA" id="ARBA00022448"/>
    </source>
</evidence>
<dbReference type="GO" id="GO:0005739">
    <property type="term" value="C:mitochondrion"/>
    <property type="evidence" value="ECO:0007669"/>
    <property type="project" value="UniProtKB-SubCell"/>
</dbReference>
<sequence length="158" mass="18508">MFTKDFPLPTEEELTVQEINTCEEQNNEYMLCRKEEKDPRKCLDEGKAVTACSLNFFRKIKKSCLEEFSQYANCLDKSSRDMEYKYCRNTQAIYDKCVLDNLGLERPDFGYFCEPKIVDSKRPKPIEEPLSFPDAPEPLPELPVGGEARYGSRKFWFQ</sequence>
<organism evidence="11 12">
    <name type="scientific">Scylla paramamosain</name>
    <name type="common">Mud crab</name>
    <dbReference type="NCBI Taxonomy" id="85552"/>
    <lineage>
        <taxon>Eukaryota</taxon>
        <taxon>Metazoa</taxon>
        <taxon>Ecdysozoa</taxon>
        <taxon>Arthropoda</taxon>
        <taxon>Crustacea</taxon>
        <taxon>Multicrustacea</taxon>
        <taxon>Malacostraca</taxon>
        <taxon>Eumalacostraca</taxon>
        <taxon>Eucarida</taxon>
        <taxon>Decapoda</taxon>
        <taxon>Pleocyemata</taxon>
        <taxon>Brachyura</taxon>
        <taxon>Eubrachyura</taxon>
        <taxon>Portunoidea</taxon>
        <taxon>Portunidae</taxon>
        <taxon>Portuninae</taxon>
        <taxon>Scylla</taxon>
    </lineage>
</organism>
<comment type="subcellular location">
    <subcellularLocation>
        <location evidence="2">Mitochondrion</location>
    </subcellularLocation>
</comment>
<dbReference type="PROSITE" id="PS51808">
    <property type="entry name" value="CHCH"/>
    <property type="match status" value="1"/>
</dbReference>